<dbReference type="UniPathway" id="UPA00193"/>
<dbReference type="EC" id="2.1.2.1" evidence="3"/>
<dbReference type="GO" id="GO:0005737">
    <property type="term" value="C:cytoplasm"/>
    <property type="evidence" value="ECO:0007669"/>
    <property type="project" value="UniProtKB-SubCell"/>
</dbReference>
<feature type="modified residue" description="N6-(pyridoxal phosphate)lysine" evidence="3 4">
    <location>
        <position position="228"/>
    </location>
</feature>
<comment type="pathway">
    <text evidence="3">Amino-acid biosynthesis; glycine biosynthesis; glycine from L-serine: step 1/1.</text>
</comment>
<accession>A0A1F7YFU5</accession>
<reference evidence="6 7" key="1">
    <citation type="journal article" date="2016" name="Nat. Commun.">
        <title>Thousands of microbial genomes shed light on interconnected biogeochemical processes in an aquifer system.</title>
        <authorList>
            <person name="Anantharaman K."/>
            <person name="Brown C.T."/>
            <person name="Hug L.A."/>
            <person name="Sharon I."/>
            <person name="Castelle C.J."/>
            <person name="Probst A.J."/>
            <person name="Thomas B.C."/>
            <person name="Singh A."/>
            <person name="Wilkins M.J."/>
            <person name="Karaoz U."/>
            <person name="Brodie E.L."/>
            <person name="Williams K.H."/>
            <person name="Hubbard S.S."/>
            <person name="Banfield J.F."/>
        </authorList>
    </citation>
    <scope>NUCLEOTIDE SEQUENCE [LARGE SCALE GENOMIC DNA]</scope>
</reference>
<evidence type="ECO:0000313" key="7">
    <source>
        <dbReference type="Proteomes" id="UP000178851"/>
    </source>
</evidence>
<dbReference type="PANTHER" id="PTHR11680">
    <property type="entry name" value="SERINE HYDROXYMETHYLTRANSFERASE"/>
    <property type="match status" value="1"/>
</dbReference>
<dbReference type="GO" id="GO:0019264">
    <property type="term" value="P:glycine biosynthetic process from serine"/>
    <property type="evidence" value="ECO:0007669"/>
    <property type="project" value="UniProtKB-UniRule"/>
</dbReference>
<evidence type="ECO:0000256" key="2">
    <source>
        <dbReference type="ARBA" id="ARBA00022898"/>
    </source>
</evidence>
<dbReference type="PANTHER" id="PTHR11680:SF35">
    <property type="entry name" value="SERINE HYDROXYMETHYLTRANSFERASE 1"/>
    <property type="match status" value="1"/>
</dbReference>
<dbReference type="InterPro" id="IPR001085">
    <property type="entry name" value="Ser_HO-MeTrfase"/>
</dbReference>
<dbReference type="InterPro" id="IPR015424">
    <property type="entry name" value="PyrdxlP-dep_Trfase"/>
</dbReference>
<comment type="function">
    <text evidence="3">Catalyzes the reversible interconversion of serine and glycine with tetrahydrofolate (THF) serving as the one-carbon carrier. This reaction serves as the major source of one-carbon groups required for the biosynthesis of purines, thymidylate, methionine, and other important biomolecules. Also exhibits THF-independent aldolase activity toward beta-hydroxyamino acids, producing glycine and aldehydes, via a retro-aldol mechanism.</text>
</comment>
<feature type="site" description="Plays an important role in substrate specificity" evidence="3">
    <location>
        <position position="227"/>
    </location>
</feature>
<dbReference type="NCBIfam" id="NF000586">
    <property type="entry name" value="PRK00011.1"/>
    <property type="match status" value="1"/>
</dbReference>
<dbReference type="EMBL" id="MGGI01000016">
    <property type="protein sequence ID" value="OGM26132.1"/>
    <property type="molecule type" value="Genomic_DNA"/>
</dbReference>
<sequence length="435" mass="49023">MDRILELIKLEEKRQRETLMMIPSENYTYPEVRAAVGSVLMHKYAEGQPFKRYYQGNVNMDQVESLCETRALQAFNLDPKKWAVNVQPYSGTPANLAVYVTLLTPGDKIMAMYLPDGGHLSHGWEYKGKKITFTSKIFNIDFYHVDAKTRVFDYEKIAFQAKKFRPKLLISGGTAYPREIDHKEMDKIAKSVGAYYLADIAHEAGLVAAGVNKSPFPYADVVTMTTHKTLRGPRGAIVFIRKEFESDLDSAIFPGLQGGPHLHTISGIAIALEKTKHTEFKKYAIQVIKNAQLLAKILSENKFDVVSGGTDKHLVLVDLRSKKINGWFAAWALERAGIVANRNTVPYDTASPYYPSGLRLGTPAITARGMKEKEVGLITDWIVKVINYLGEREIPEDKDKRNGILKEFKDKISTDKFLLNIASEVKKLCLKFPIK</sequence>
<dbReference type="AlphaFoldDB" id="A0A1F7YFU5"/>
<dbReference type="SUPFAM" id="SSF53383">
    <property type="entry name" value="PLP-dependent transferases"/>
    <property type="match status" value="1"/>
</dbReference>
<dbReference type="InterPro" id="IPR015421">
    <property type="entry name" value="PyrdxlP-dep_Trfase_major"/>
</dbReference>
<comment type="similarity">
    <text evidence="3">Belongs to the SHMT family.</text>
</comment>
<comment type="cofactor">
    <cofactor evidence="1 3 4">
        <name>pyridoxal 5'-phosphate</name>
        <dbReference type="ChEBI" id="CHEBI:597326"/>
    </cofactor>
</comment>
<dbReference type="InterPro" id="IPR015422">
    <property type="entry name" value="PyrdxlP-dep_Trfase_small"/>
</dbReference>
<dbReference type="Gene3D" id="3.40.640.10">
    <property type="entry name" value="Type I PLP-dependent aspartate aminotransferase-like (Major domain)"/>
    <property type="match status" value="1"/>
</dbReference>
<gene>
    <name evidence="3" type="primary">glyA</name>
    <name evidence="6" type="ORF">A2627_03765</name>
</gene>
<dbReference type="Gene3D" id="3.90.1150.10">
    <property type="entry name" value="Aspartate Aminotransferase, domain 1"/>
    <property type="match status" value="1"/>
</dbReference>
<dbReference type="InterPro" id="IPR039429">
    <property type="entry name" value="SHMT-like_dom"/>
</dbReference>
<proteinExistence type="inferred from homology"/>
<protein>
    <recommendedName>
        <fullName evidence="3">Serine hydroxymethyltransferase</fullName>
        <shortName evidence="3">SHMT</shortName>
        <shortName evidence="3">Serine methylase</shortName>
        <ecNumber evidence="3">2.1.2.1</ecNumber>
    </recommendedName>
</protein>
<name>A0A1F7YFU5_9BACT</name>
<dbReference type="InterPro" id="IPR049943">
    <property type="entry name" value="Ser_HO-MeTrfase-like"/>
</dbReference>
<keyword evidence="3" id="KW-0808">Transferase</keyword>
<comment type="subunit">
    <text evidence="3">Homodimer.</text>
</comment>
<comment type="caution">
    <text evidence="6">The sequence shown here is derived from an EMBL/GenBank/DDBJ whole genome shotgun (WGS) entry which is preliminary data.</text>
</comment>
<dbReference type="CDD" id="cd00378">
    <property type="entry name" value="SHMT"/>
    <property type="match status" value="1"/>
</dbReference>
<evidence type="ECO:0000256" key="3">
    <source>
        <dbReference type="HAMAP-Rule" id="MF_00051"/>
    </source>
</evidence>
<feature type="binding site" evidence="3">
    <location>
        <begin position="118"/>
        <end position="120"/>
    </location>
    <ligand>
        <name>(6S)-5,6,7,8-tetrahydrofolate</name>
        <dbReference type="ChEBI" id="CHEBI:57453"/>
    </ligand>
</feature>
<keyword evidence="3" id="KW-0028">Amino-acid biosynthesis</keyword>
<dbReference type="GO" id="GO:0030170">
    <property type="term" value="F:pyridoxal phosphate binding"/>
    <property type="evidence" value="ECO:0007669"/>
    <property type="project" value="UniProtKB-UniRule"/>
</dbReference>
<dbReference type="GO" id="GO:0004372">
    <property type="term" value="F:glycine hydroxymethyltransferase activity"/>
    <property type="evidence" value="ECO:0007669"/>
    <property type="project" value="UniProtKB-UniRule"/>
</dbReference>
<dbReference type="PIRSF" id="PIRSF000412">
    <property type="entry name" value="SHMT"/>
    <property type="match status" value="1"/>
</dbReference>
<keyword evidence="3" id="KW-0963">Cytoplasm</keyword>
<comment type="subcellular location">
    <subcellularLocation>
        <location evidence="3">Cytoplasm</location>
    </subcellularLocation>
</comment>
<evidence type="ECO:0000313" key="6">
    <source>
        <dbReference type="EMBL" id="OGM26132.1"/>
    </source>
</evidence>
<evidence type="ECO:0000256" key="1">
    <source>
        <dbReference type="ARBA" id="ARBA00001933"/>
    </source>
</evidence>
<dbReference type="Pfam" id="PF00464">
    <property type="entry name" value="SHMT"/>
    <property type="match status" value="1"/>
</dbReference>
<dbReference type="GO" id="GO:0035999">
    <property type="term" value="P:tetrahydrofolate interconversion"/>
    <property type="evidence" value="ECO:0007669"/>
    <property type="project" value="UniProtKB-UniRule"/>
</dbReference>
<keyword evidence="3" id="KW-0554">One-carbon metabolism</keyword>
<comment type="pathway">
    <text evidence="3">One-carbon metabolism; tetrahydrofolate interconversion.</text>
</comment>
<comment type="caution">
    <text evidence="3">Lacks conserved residue(s) required for the propagation of feature annotation.</text>
</comment>
<dbReference type="UniPathway" id="UPA00288">
    <property type="reaction ID" value="UER01023"/>
</dbReference>
<dbReference type="HAMAP" id="MF_00051">
    <property type="entry name" value="SHMT"/>
    <property type="match status" value="1"/>
</dbReference>
<evidence type="ECO:0000259" key="5">
    <source>
        <dbReference type="Pfam" id="PF00464"/>
    </source>
</evidence>
<comment type="catalytic activity">
    <reaction evidence="3">
        <text>(6R)-5,10-methylene-5,6,7,8-tetrahydrofolate + glycine + H2O = (6S)-5,6,7,8-tetrahydrofolate + L-serine</text>
        <dbReference type="Rhea" id="RHEA:15481"/>
        <dbReference type="ChEBI" id="CHEBI:15377"/>
        <dbReference type="ChEBI" id="CHEBI:15636"/>
        <dbReference type="ChEBI" id="CHEBI:33384"/>
        <dbReference type="ChEBI" id="CHEBI:57305"/>
        <dbReference type="ChEBI" id="CHEBI:57453"/>
        <dbReference type="EC" id="2.1.2.1"/>
    </reaction>
</comment>
<keyword evidence="2 3" id="KW-0663">Pyridoxal phosphate</keyword>
<feature type="domain" description="Serine hydroxymethyltransferase-like" evidence="5">
    <location>
        <begin position="3"/>
        <end position="382"/>
    </location>
</feature>
<feature type="binding site" evidence="3">
    <location>
        <position position="114"/>
    </location>
    <ligand>
        <name>(6S)-5,6,7,8-tetrahydrofolate</name>
        <dbReference type="ChEBI" id="CHEBI:57453"/>
    </ligand>
</feature>
<organism evidence="6 7">
    <name type="scientific">Candidatus Woesebacteria bacterium RIFCSPHIGHO2_01_FULL_39_28</name>
    <dbReference type="NCBI Taxonomy" id="1802496"/>
    <lineage>
        <taxon>Bacteria</taxon>
        <taxon>Candidatus Woeseibacteriota</taxon>
    </lineage>
</organism>
<dbReference type="Proteomes" id="UP000178851">
    <property type="component" value="Unassembled WGS sequence"/>
</dbReference>
<evidence type="ECO:0000256" key="4">
    <source>
        <dbReference type="PIRSR" id="PIRSR000412-50"/>
    </source>
</evidence>